<keyword evidence="2" id="KW-0472">Membrane</keyword>
<evidence type="ECO:0000313" key="3">
    <source>
        <dbReference type="EMBL" id="KZP27847.1"/>
    </source>
</evidence>
<feature type="region of interest" description="Disordered" evidence="1">
    <location>
        <begin position="291"/>
        <end position="320"/>
    </location>
</feature>
<gene>
    <name evidence="3" type="ORF">FIBSPDRAFT_1039852</name>
</gene>
<feature type="transmembrane region" description="Helical" evidence="2">
    <location>
        <begin position="17"/>
        <end position="35"/>
    </location>
</feature>
<keyword evidence="2" id="KW-1133">Transmembrane helix</keyword>
<keyword evidence="2" id="KW-0812">Transmembrane</keyword>
<dbReference type="STRING" id="436010.A0A166R335"/>
<protein>
    <submittedName>
        <fullName evidence="3">Uncharacterized protein</fullName>
    </submittedName>
</protein>
<feature type="transmembrane region" description="Helical" evidence="2">
    <location>
        <begin position="42"/>
        <end position="63"/>
    </location>
</feature>
<feature type="transmembrane region" description="Helical" evidence="2">
    <location>
        <begin position="205"/>
        <end position="227"/>
    </location>
</feature>
<sequence>MAITLDRAVLISMVVESMLFGVFLVMFSFSVYVLVGRRGLPIINGLLVTAVLLVVVAIMHFSVDAYRLMAAFITHRDAPGGPVTYLNALANPTYLFKSIVYIIQTLLGDACMIYRCWIIWQKKHWIVALPCLLLLSCAASGVGVIVSFSRVGPTTQVYEFAGWVSSFFSLTLATNTISTILIVFRIWSVDRAAGKFRQTKSSLKPVISAVVESGLIYSISLVCLLAAYLPGTWAHFIILDALTPIIGIVFSMIIVRIGLSMSWGESSEASIRRNAPPLPSSYIMQTKVTTVHVSPRSDEEDGSDYGFSRPKSGAEEDKAQREAYTKDDVNLRMTTREAAKCHDPLIVICQISTLMNSISHQTDGVYIAKDAKPGMCGHNRQMIRAEFTTILTSLSESQVDV</sequence>
<dbReference type="Proteomes" id="UP000076532">
    <property type="component" value="Unassembled WGS sequence"/>
</dbReference>
<evidence type="ECO:0000256" key="2">
    <source>
        <dbReference type="SAM" id="Phobius"/>
    </source>
</evidence>
<dbReference type="OrthoDB" id="3354175at2759"/>
<feature type="transmembrane region" description="Helical" evidence="2">
    <location>
        <begin position="160"/>
        <end position="184"/>
    </location>
</feature>
<evidence type="ECO:0000313" key="4">
    <source>
        <dbReference type="Proteomes" id="UP000076532"/>
    </source>
</evidence>
<proteinExistence type="predicted"/>
<dbReference type="EMBL" id="KV417506">
    <property type="protein sequence ID" value="KZP27847.1"/>
    <property type="molecule type" value="Genomic_DNA"/>
</dbReference>
<organism evidence="3 4">
    <name type="scientific">Athelia psychrophila</name>
    <dbReference type="NCBI Taxonomy" id="1759441"/>
    <lineage>
        <taxon>Eukaryota</taxon>
        <taxon>Fungi</taxon>
        <taxon>Dikarya</taxon>
        <taxon>Basidiomycota</taxon>
        <taxon>Agaricomycotina</taxon>
        <taxon>Agaricomycetes</taxon>
        <taxon>Agaricomycetidae</taxon>
        <taxon>Atheliales</taxon>
        <taxon>Atheliaceae</taxon>
        <taxon>Athelia</taxon>
    </lineage>
</organism>
<feature type="transmembrane region" description="Helical" evidence="2">
    <location>
        <begin position="94"/>
        <end position="114"/>
    </location>
</feature>
<reference evidence="3 4" key="1">
    <citation type="journal article" date="2016" name="Mol. Biol. Evol.">
        <title>Comparative Genomics of Early-Diverging Mushroom-Forming Fungi Provides Insights into the Origins of Lignocellulose Decay Capabilities.</title>
        <authorList>
            <person name="Nagy L.G."/>
            <person name="Riley R."/>
            <person name="Tritt A."/>
            <person name="Adam C."/>
            <person name="Daum C."/>
            <person name="Floudas D."/>
            <person name="Sun H."/>
            <person name="Yadav J.S."/>
            <person name="Pangilinan J."/>
            <person name="Larsson K.H."/>
            <person name="Matsuura K."/>
            <person name="Barry K."/>
            <person name="Labutti K."/>
            <person name="Kuo R."/>
            <person name="Ohm R.A."/>
            <person name="Bhattacharya S.S."/>
            <person name="Shirouzu T."/>
            <person name="Yoshinaga Y."/>
            <person name="Martin F.M."/>
            <person name="Grigoriev I.V."/>
            <person name="Hibbett D.S."/>
        </authorList>
    </citation>
    <scope>NUCLEOTIDE SEQUENCE [LARGE SCALE GENOMIC DNA]</scope>
    <source>
        <strain evidence="3 4">CBS 109695</strain>
    </source>
</reference>
<feature type="transmembrane region" description="Helical" evidence="2">
    <location>
        <begin position="126"/>
        <end position="148"/>
    </location>
</feature>
<feature type="transmembrane region" description="Helical" evidence="2">
    <location>
        <begin position="233"/>
        <end position="255"/>
    </location>
</feature>
<evidence type="ECO:0000256" key="1">
    <source>
        <dbReference type="SAM" id="MobiDB-lite"/>
    </source>
</evidence>
<accession>A0A166R335</accession>
<name>A0A166R335_9AGAM</name>
<dbReference type="AlphaFoldDB" id="A0A166R335"/>
<keyword evidence="4" id="KW-1185">Reference proteome</keyword>